<evidence type="ECO:0000256" key="1">
    <source>
        <dbReference type="SAM" id="Coils"/>
    </source>
</evidence>
<sequence>MSDFKVIETQEELDKIIQARLDRQKESLEKQFADYDQLKTRNEELENEVGTLRTTINDTNEKAKDYDTVISDLNAKISGYETANLRTKIALQNGLPIDLADRLVGDDEESLNADAQRFAGYVKPAAPVPPLGNYEPPVGDTKDDAYKNLVENLNLEGE</sequence>
<protein>
    <submittedName>
        <fullName evidence="2">DUF4355 domain-containing protein</fullName>
    </submittedName>
</protein>
<evidence type="ECO:0000313" key="3">
    <source>
        <dbReference type="Proteomes" id="UP000288388"/>
    </source>
</evidence>
<dbReference type="InterPro" id="IPR025580">
    <property type="entry name" value="Gp46"/>
</dbReference>
<dbReference type="Proteomes" id="UP000288388">
    <property type="component" value="Unassembled WGS sequence"/>
</dbReference>
<evidence type="ECO:0000313" key="2">
    <source>
        <dbReference type="EMBL" id="RVU94555.1"/>
    </source>
</evidence>
<comment type="caution">
    <text evidence="2">The sequence shown here is derived from an EMBL/GenBank/DDBJ whole genome shotgun (WGS) entry which is preliminary data.</text>
</comment>
<name>A0A437ULT9_ENTAV</name>
<gene>
    <name evidence="2" type="ORF">EK398_06690</name>
</gene>
<proteinExistence type="predicted"/>
<organism evidence="2 3">
    <name type="scientific">Enterococcus avium</name>
    <name type="common">Streptococcus avium</name>
    <dbReference type="NCBI Taxonomy" id="33945"/>
    <lineage>
        <taxon>Bacteria</taxon>
        <taxon>Bacillati</taxon>
        <taxon>Bacillota</taxon>
        <taxon>Bacilli</taxon>
        <taxon>Lactobacillales</taxon>
        <taxon>Enterococcaceae</taxon>
        <taxon>Enterococcus</taxon>
    </lineage>
</organism>
<reference evidence="2 3" key="1">
    <citation type="submission" date="2018-12" db="EMBL/GenBank/DDBJ databases">
        <title>A novel vanA-carrying plasmid in a clinical isolate of Enterococcus avium.</title>
        <authorList>
            <person name="Bernasconi O.J."/>
            <person name="Luzzaro F."/>
            <person name="Endimiani A."/>
        </authorList>
    </citation>
    <scope>NUCLEOTIDE SEQUENCE [LARGE SCALE GENOMIC DNA]</scope>
    <source>
        <strain evidence="2 3">LC0559/18</strain>
    </source>
</reference>
<dbReference type="EMBL" id="RYZS01000001">
    <property type="protein sequence ID" value="RVU94555.1"/>
    <property type="molecule type" value="Genomic_DNA"/>
</dbReference>
<feature type="coiled-coil region" evidence="1">
    <location>
        <begin position="18"/>
        <end position="62"/>
    </location>
</feature>
<dbReference type="Pfam" id="PF14265">
    <property type="entry name" value="DUF4355"/>
    <property type="match status" value="1"/>
</dbReference>
<accession>A0A437ULT9</accession>
<keyword evidence="1" id="KW-0175">Coiled coil</keyword>
<dbReference type="RefSeq" id="WP_127978612.1">
    <property type="nucleotide sequence ID" value="NZ_JAYEYR010000091.1"/>
</dbReference>
<dbReference type="AlphaFoldDB" id="A0A437ULT9"/>